<evidence type="ECO:0000313" key="2">
    <source>
        <dbReference type="Proteomes" id="UP000467305"/>
    </source>
</evidence>
<organism evidence="1 2">
    <name type="scientific">Tenacibaculum aiptasiae</name>
    <dbReference type="NCBI Taxonomy" id="426481"/>
    <lineage>
        <taxon>Bacteria</taxon>
        <taxon>Pseudomonadati</taxon>
        <taxon>Bacteroidota</taxon>
        <taxon>Flavobacteriia</taxon>
        <taxon>Flavobacteriales</taxon>
        <taxon>Flavobacteriaceae</taxon>
        <taxon>Tenacibaculum</taxon>
    </lineage>
</organism>
<protein>
    <recommendedName>
        <fullName evidence="3">Bacteriocin</fullName>
    </recommendedName>
</protein>
<dbReference type="RefSeq" id="WP_150898784.1">
    <property type="nucleotide sequence ID" value="NZ_WAAU01000008.1"/>
</dbReference>
<gene>
    <name evidence="1" type="ORF">F7018_04340</name>
</gene>
<sequence length="69" mass="7477">MKKSILNIGKALNKAEQKLINGGTGINYAQCLNHSDCPSGYRCVDKYNNPDLAGAPQYSPGYCIVLEVD</sequence>
<dbReference type="Proteomes" id="UP000467305">
    <property type="component" value="Unassembled WGS sequence"/>
</dbReference>
<dbReference type="EMBL" id="WAAU01000008">
    <property type="protein sequence ID" value="KAB1159546.1"/>
    <property type="molecule type" value="Genomic_DNA"/>
</dbReference>
<dbReference type="OrthoDB" id="1189778at2"/>
<keyword evidence="2" id="KW-1185">Reference proteome</keyword>
<dbReference type="AlphaFoldDB" id="A0A7J5APJ4"/>
<name>A0A7J5APJ4_9FLAO</name>
<accession>A0A7J5APJ4</accession>
<evidence type="ECO:0000313" key="1">
    <source>
        <dbReference type="EMBL" id="KAB1159546.1"/>
    </source>
</evidence>
<evidence type="ECO:0008006" key="3">
    <source>
        <dbReference type="Google" id="ProtNLM"/>
    </source>
</evidence>
<comment type="caution">
    <text evidence="1">The sequence shown here is derived from an EMBL/GenBank/DDBJ whole genome shotgun (WGS) entry which is preliminary data.</text>
</comment>
<proteinExistence type="predicted"/>
<reference evidence="1 2" key="1">
    <citation type="submission" date="2019-09" db="EMBL/GenBank/DDBJ databases">
        <authorList>
            <person name="Cao W.R."/>
        </authorList>
    </citation>
    <scope>NUCLEOTIDE SEQUENCE [LARGE SCALE GENOMIC DNA]</scope>
    <source>
        <strain evidence="2">a4</strain>
    </source>
</reference>